<keyword evidence="2" id="KW-1185">Reference proteome</keyword>
<evidence type="ECO:0000313" key="2">
    <source>
        <dbReference type="Proteomes" id="UP000324222"/>
    </source>
</evidence>
<reference evidence="1 2" key="1">
    <citation type="submission" date="2019-05" db="EMBL/GenBank/DDBJ databases">
        <title>Another draft genome of Portunus trituberculatus and its Hox gene families provides insights of decapod evolution.</title>
        <authorList>
            <person name="Jeong J.-H."/>
            <person name="Song I."/>
            <person name="Kim S."/>
            <person name="Choi T."/>
            <person name="Kim D."/>
            <person name="Ryu S."/>
            <person name="Kim W."/>
        </authorList>
    </citation>
    <scope>NUCLEOTIDE SEQUENCE [LARGE SCALE GENOMIC DNA]</scope>
    <source>
        <tissue evidence="1">Muscle</tissue>
    </source>
</reference>
<organism evidence="1 2">
    <name type="scientific">Portunus trituberculatus</name>
    <name type="common">Swimming crab</name>
    <name type="synonym">Neptunus trituberculatus</name>
    <dbReference type="NCBI Taxonomy" id="210409"/>
    <lineage>
        <taxon>Eukaryota</taxon>
        <taxon>Metazoa</taxon>
        <taxon>Ecdysozoa</taxon>
        <taxon>Arthropoda</taxon>
        <taxon>Crustacea</taxon>
        <taxon>Multicrustacea</taxon>
        <taxon>Malacostraca</taxon>
        <taxon>Eumalacostraca</taxon>
        <taxon>Eucarida</taxon>
        <taxon>Decapoda</taxon>
        <taxon>Pleocyemata</taxon>
        <taxon>Brachyura</taxon>
        <taxon>Eubrachyura</taxon>
        <taxon>Portunoidea</taxon>
        <taxon>Portunidae</taxon>
        <taxon>Portuninae</taxon>
        <taxon>Portunus</taxon>
    </lineage>
</organism>
<comment type="caution">
    <text evidence="1">The sequence shown here is derived from an EMBL/GenBank/DDBJ whole genome shotgun (WGS) entry which is preliminary data.</text>
</comment>
<accession>A0A5B7GIT9</accession>
<dbReference type="Proteomes" id="UP000324222">
    <property type="component" value="Unassembled WGS sequence"/>
</dbReference>
<dbReference type="AlphaFoldDB" id="A0A5B7GIT9"/>
<proteinExistence type="predicted"/>
<evidence type="ECO:0000313" key="1">
    <source>
        <dbReference type="EMBL" id="MPC57325.1"/>
    </source>
</evidence>
<protein>
    <submittedName>
        <fullName evidence="1">Uncharacterized protein</fullName>
    </submittedName>
</protein>
<name>A0A5B7GIT9_PORTR</name>
<sequence length="55" mass="5984">MLVKPSQAYLLQIYLTIYVRGEQSSQGGSIKDKAPSPLPVPILLIHSTGTECTCH</sequence>
<gene>
    <name evidence="1" type="ORF">E2C01_051303</name>
</gene>
<dbReference type="EMBL" id="VSRR010014693">
    <property type="protein sequence ID" value="MPC57325.1"/>
    <property type="molecule type" value="Genomic_DNA"/>
</dbReference>